<dbReference type="Gene3D" id="1.10.533.10">
    <property type="entry name" value="Death Domain, Fas"/>
    <property type="match status" value="2"/>
</dbReference>
<dbReference type="GO" id="GO:0042981">
    <property type="term" value="P:regulation of apoptotic process"/>
    <property type="evidence" value="ECO:0007669"/>
    <property type="project" value="InterPro"/>
</dbReference>
<reference evidence="3" key="1">
    <citation type="submission" date="2021-03" db="EMBL/GenBank/DDBJ databases">
        <authorList>
            <person name="Bekaert M."/>
        </authorList>
    </citation>
    <scope>NUCLEOTIDE SEQUENCE</scope>
</reference>
<dbReference type="CDD" id="cd01671">
    <property type="entry name" value="CARD"/>
    <property type="match status" value="2"/>
</dbReference>
<dbReference type="EMBL" id="CAJPWZ010000917">
    <property type="protein sequence ID" value="CAG2203373.1"/>
    <property type="molecule type" value="Genomic_DNA"/>
</dbReference>
<dbReference type="InterPro" id="IPR011029">
    <property type="entry name" value="DEATH-like_dom_sf"/>
</dbReference>
<dbReference type="InterPro" id="IPR001315">
    <property type="entry name" value="CARD"/>
</dbReference>
<dbReference type="Pfam" id="PF00619">
    <property type="entry name" value="CARD"/>
    <property type="match status" value="2"/>
</dbReference>
<feature type="domain" description="CARD" evidence="2">
    <location>
        <begin position="142"/>
        <end position="225"/>
    </location>
</feature>
<dbReference type="Proteomes" id="UP000683360">
    <property type="component" value="Unassembled WGS sequence"/>
</dbReference>
<evidence type="ECO:0000259" key="2">
    <source>
        <dbReference type="PROSITE" id="PS50209"/>
    </source>
</evidence>
<evidence type="ECO:0000313" key="4">
    <source>
        <dbReference type="Proteomes" id="UP000683360"/>
    </source>
</evidence>
<dbReference type="AlphaFoldDB" id="A0A8S3R9C8"/>
<dbReference type="PROSITE" id="PS50209">
    <property type="entry name" value="CARD"/>
    <property type="match status" value="2"/>
</dbReference>
<comment type="caution">
    <text evidence="3">The sequence shown here is derived from an EMBL/GenBank/DDBJ whole genome shotgun (WGS) entry which is preliminary data.</text>
</comment>
<feature type="compositionally biased region" description="Low complexity" evidence="1">
    <location>
        <begin position="500"/>
        <end position="522"/>
    </location>
</feature>
<dbReference type="PANTHER" id="PTHR15034">
    <property type="entry name" value="DEATH DOMAIN-CONTAINING PROTEIN CRADD"/>
    <property type="match status" value="1"/>
</dbReference>
<dbReference type="InterPro" id="IPR037939">
    <property type="entry name" value="CRADD"/>
</dbReference>
<dbReference type="GO" id="GO:0070513">
    <property type="term" value="F:death domain binding"/>
    <property type="evidence" value="ECO:0007669"/>
    <property type="project" value="InterPro"/>
</dbReference>
<keyword evidence="4" id="KW-1185">Reference proteome</keyword>
<name>A0A8S3R9C8_MYTED</name>
<dbReference type="GO" id="GO:0002020">
    <property type="term" value="F:protease binding"/>
    <property type="evidence" value="ECO:0007669"/>
    <property type="project" value="InterPro"/>
</dbReference>
<dbReference type="PANTHER" id="PTHR15034:SF5">
    <property type="entry name" value="DEATH DOMAIN-CONTAINING PROTEIN CRADD"/>
    <property type="match status" value="1"/>
</dbReference>
<sequence>MENVGMDNKSLHVQQFRNTLLDSMKDQDKKQHELFPYYDDLLTKTVLDKTVLDSLISRCVLMIEDRDEIIKPATQTERNKVLLDILTKRPYGTFNVLKDVLKESDPYNTDVQELVSRMQCIESCDESISCHDIIFHKHIVQLQKNYMKFVHDVDSKTDIADYLYEKSVLNTEEKEEVCSSSITRHDSNRILYSKLFRKGEDAYTHLVKALRHGQYEDIAFEMENTQVSEHEIQLFQIGMNKLQEREKERDFHAIQTKLEDLTRTHDEVIPNNILEQFERRLKRWKEDDKMYFSTAAEKPVMTKDNMDTDIEFAIRIPDNKINSFIERLVKDWDNGFVDNVFDNRNMNSSTFKKKFINKLNKLDQSKQEELACKHDIKSKDIALGGSCYVGSVDLVRWLISRKSDINYCKEDADPKLEDINIHTNTFDTKKTSTYTMPYVVWPIADAVTGTILPTSDAPTNNKVQTYERTIESTIDDFDSYGVNEKKLIIDGSVIIIDDSDSSSSEESNIYIDSSSGSTSSNSPTKDTVETIKVNIEVDNSFDL</sequence>
<feature type="region of interest" description="Disordered" evidence="1">
    <location>
        <begin position="500"/>
        <end position="526"/>
    </location>
</feature>
<evidence type="ECO:0000313" key="3">
    <source>
        <dbReference type="EMBL" id="CAG2203373.1"/>
    </source>
</evidence>
<dbReference type="OrthoDB" id="60283at2759"/>
<dbReference type="SUPFAM" id="SSF47986">
    <property type="entry name" value="DEATH domain"/>
    <property type="match status" value="2"/>
</dbReference>
<evidence type="ECO:0000256" key="1">
    <source>
        <dbReference type="SAM" id="MobiDB-lite"/>
    </source>
</evidence>
<feature type="domain" description="CARD" evidence="2">
    <location>
        <begin position="51"/>
        <end position="106"/>
    </location>
</feature>
<accession>A0A8S3R9C8</accession>
<proteinExistence type="predicted"/>
<protein>
    <recommendedName>
        <fullName evidence="2">CARD domain-containing protein</fullName>
    </recommendedName>
</protein>
<organism evidence="3 4">
    <name type="scientific">Mytilus edulis</name>
    <name type="common">Blue mussel</name>
    <dbReference type="NCBI Taxonomy" id="6550"/>
    <lineage>
        <taxon>Eukaryota</taxon>
        <taxon>Metazoa</taxon>
        <taxon>Spiralia</taxon>
        <taxon>Lophotrochozoa</taxon>
        <taxon>Mollusca</taxon>
        <taxon>Bivalvia</taxon>
        <taxon>Autobranchia</taxon>
        <taxon>Pteriomorphia</taxon>
        <taxon>Mytilida</taxon>
        <taxon>Mytiloidea</taxon>
        <taxon>Mytilidae</taxon>
        <taxon>Mytilinae</taxon>
        <taxon>Mytilus</taxon>
    </lineage>
</organism>
<gene>
    <name evidence="3" type="ORF">MEDL_17795</name>
</gene>